<evidence type="ECO:0000313" key="3">
    <source>
        <dbReference type="Proteomes" id="UP000010482"/>
    </source>
</evidence>
<dbReference type="HOGENOM" id="CLU_2681543_0_0_3"/>
<dbReference type="Proteomes" id="UP000010482">
    <property type="component" value="Chromosome"/>
</dbReference>
<protein>
    <recommendedName>
        <fullName evidence="1">HicB-like antitoxin of toxin-antitoxin system domain-containing protein</fullName>
    </recommendedName>
</protein>
<dbReference type="OrthoDB" id="427783at2"/>
<dbReference type="AlphaFoldDB" id="K9YSA5"/>
<dbReference type="Pfam" id="PF15919">
    <property type="entry name" value="HicB_lk_antitox"/>
    <property type="match status" value="1"/>
</dbReference>
<proteinExistence type="predicted"/>
<evidence type="ECO:0000313" key="2">
    <source>
        <dbReference type="EMBL" id="AFZ49392.1"/>
    </source>
</evidence>
<accession>K9YSA5</accession>
<feature type="domain" description="HicB-like antitoxin of toxin-antitoxin system" evidence="1">
    <location>
        <begin position="32"/>
        <end position="71"/>
    </location>
</feature>
<reference evidence="2" key="1">
    <citation type="submission" date="2012-04" db="EMBL/GenBank/DDBJ databases">
        <title>Finished genome of Dactylococcopsis salina PCC 8305.</title>
        <authorList>
            <consortium name="US DOE Joint Genome Institute"/>
            <person name="Gugger M."/>
            <person name="Coursin T."/>
            <person name="Rippka R."/>
            <person name="Tandeau De Marsac N."/>
            <person name="Huntemann M."/>
            <person name="Wei C.-L."/>
            <person name="Han J."/>
            <person name="Detter J.C."/>
            <person name="Han C."/>
            <person name="Tapia R."/>
            <person name="Daligault H."/>
            <person name="Chen A."/>
            <person name="Krypides N."/>
            <person name="Mavromatis K."/>
            <person name="Markowitz V."/>
            <person name="Szeto E."/>
            <person name="Ivanova N."/>
            <person name="Ovchinnikova G."/>
            <person name="Pagani I."/>
            <person name="Pati A."/>
            <person name="Goodwin L."/>
            <person name="Peters L."/>
            <person name="Pitluck S."/>
            <person name="Woyke T."/>
            <person name="Kerfeld C."/>
        </authorList>
    </citation>
    <scope>NUCLEOTIDE SEQUENCE [LARGE SCALE GENOMIC DNA]</scope>
    <source>
        <strain evidence="2">PCC 8305</strain>
    </source>
</reference>
<dbReference type="STRING" id="13035.Dacsa_0618"/>
<dbReference type="RefSeq" id="WP_015228404.1">
    <property type="nucleotide sequence ID" value="NC_019780.1"/>
</dbReference>
<dbReference type="SUPFAM" id="SSF143100">
    <property type="entry name" value="TTHA1013/TTHA0281-like"/>
    <property type="match status" value="1"/>
</dbReference>
<dbReference type="Gene3D" id="3.30.160.250">
    <property type="match status" value="1"/>
</dbReference>
<keyword evidence="3" id="KW-1185">Reference proteome</keyword>
<dbReference type="KEGG" id="dsl:Dacsa_0618"/>
<dbReference type="eggNOG" id="COG1598">
    <property type="taxonomic scope" value="Bacteria"/>
</dbReference>
<name>K9YSA5_DACS8</name>
<evidence type="ECO:0000259" key="1">
    <source>
        <dbReference type="Pfam" id="PF15919"/>
    </source>
</evidence>
<organism evidence="2 3">
    <name type="scientific">Dactylococcopsis salina (strain PCC 8305)</name>
    <name type="common">Myxobactron salinum</name>
    <dbReference type="NCBI Taxonomy" id="13035"/>
    <lineage>
        <taxon>Bacteria</taxon>
        <taxon>Bacillati</taxon>
        <taxon>Cyanobacteriota</taxon>
        <taxon>Cyanophyceae</taxon>
        <taxon>Nodosilineales</taxon>
        <taxon>Cymatolegaceae</taxon>
        <taxon>Dactylococcopsis</taxon>
    </lineage>
</organism>
<dbReference type="InterPro" id="IPR035069">
    <property type="entry name" value="TTHA1013/TTHA0281-like"/>
</dbReference>
<dbReference type="InterPro" id="IPR031807">
    <property type="entry name" value="HicB-like"/>
</dbReference>
<dbReference type="PATRIC" id="fig|13035.3.peg.697"/>
<dbReference type="EMBL" id="CP003944">
    <property type="protein sequence ID" value="AFZ49392.1"/>
    <property type="molecule type" value="Genomic_DNA"/>
</dbReference>
<gene>
    <name evidence="2" type="ORF">Dacsa_0618</name>
</gene>
<sequence length="77" mass="8806">MIDINEYLKNYSYLIKYSPEDEAYLAKCIELGLLAHGDSQEDAIKEIKEAVRVHLLMLLEDGDEIPKPKSILVSKLQ</sequence>